<feature type="non-terminal residue" evidence="2">
    <location>
        <position position="1"/>
    </location>
</feature>
<name>A0A6J4PF74_9ACTN</name>
<feature type="non-terminal residue" evidence="2">
    <location>
        <position position="45"/>
    </location>
</feature>
<accession>A0A6J4PF74</accession>
<gene>
    <name evidence="2" type="ORF">AVDCRST_MAG60-2506</name>
</gene>
<dbReference type="AlphaFoldDB" id="A0A6J4PF74"/>
<feature type="compositionally biased region" description="Basic residues" evidence="1">
    <location>
        <begin position="19"/>
        <end position="30"/>
    </location>
</feature>
<protein>
    <submittedName>
        <fullName evidence="2">Uncharacterized protein</fullName>
    </submittedName>
</protein>
<proteinExistence type="predicted"/>
<reference evidence="2" key="1">
    <citation type="submission" date="2020-02" db="EMBL/GenBank/DDBJ databases">
        <authorList>
            <person name="Meier V. D."/>
        </authorList>
    </citation>
    <scope>NUCLEOTIDE SEQUENCE</scope>
    <source>
        <strain evidence="2">AVDCRST_MAG60</strain>
    </source>
</reference>
<feature type="region of interest" description="Disordered" evidence="1">
    <location>
        <begin position="1"/>
        <end position="45"/>
    </location>
</feature>
<evidence type="ECO:0000313" key="2">
    <source>
        <dbReference type="EMBL" id="CAA9408369.1"/>
    </source>
</evidence>
<dbReference type="EMBL" id="CADCUN010000274">
    <property type="protein sequence ID" value="CAA9408369.1"/>
    <property type="molecule type" value="Genomic_DNA"/>
</dbReference>
<sequence>APVDPALRQGGRLRDGRGRRAGRRGARRLGRPPGGVCRRRRAAVG</sequence>
<evidence type="ECO:0000256" key="1">
    <source>
        <dbReference type="SAM" id="MobiDB-lite"/>
    </source>
</evidence>
<feature type="compositionally biased region" description="Low complexity" evidence="1">
    <location>
        <begin position="1"/>
        <end position="10"/>
    </location>
</feature>
<organism evidence="2">
    <name type="scientific">uncultured Nocardioides sp</name>
    <dbReference type="NCBI Taxonomy" id="198441"/>
    <lineage>
        <taxon>Bacteria</taxon>
        <taxon>Bacillati</taxon>
        <taxon>Actinomycetota</taxon>
        <taxon>Actinomycetes</taxon>
        <taxon>Propionibacteriales</taxon>
        <taxon>Nocardioidaceae</taxon>
        <taxon>Nocardioides</taxon>
        <taxon>environmental samples</taxon>
    </lineage>
</organism>